<evidence type="ECO:0000256" key="2">
    <source>
        <dbReference type="PROSITE-ProRule" id="PRU01091"/>
    </source>
</evidence>
<accession>A0A9X4JKH7</accession>
<protein>
    <submittedName>
        <fullName evidence="5">Winged helix-turn-helix domain-containing protein</fullName>
    </submittedName>
</protein>
<dbReference type="InterPro" id="IPR036388">
    <property type="entry name" value="WH-like_DNA-bd_sf"/>
</dbReference>
<dbReference type="GO" id="GO:0000160">
    <property type="term" value="P:phosphorelay signal transduction system"/>
    <property type="evidence" value="ECO:0007669"/>
    <property type="project" value="InterPro"/>
</dbReference>
<name>A0A9X4JKH7_9ENTR</name>
<keyword evidence="3" id="KW-0812">Transmembrane</keyword>
<reference evidence="5" key="1">
    <citation type="submission" date="2022-01" db="EMBL/GenBank/DDBJ databases">
        <title>Genetic Characterization of Carbapenem-resistant Citrobacter spp. from China: a multicenter study.</title>
        <authorList>
            <person name="Ye L."/>
        </authorList>
    </citation>
    <scope>NUCLEOTIDE SEQUENCE</scope>
    <source>
        <strain evidence="5">IR5432</strain>
    </source>
</reference>
<dbReference type="Pfam" id="PF00486">
    <property type="entry name" value="Trans_reg_C"/>
    <property type="match status" value="1"/>
</dbReference>
<organism evidence="5 6">
    <name type="scientific">Citrobacter portucalensis</name>
    <dbReference type="NCBI Taxonomy" id="1639133"/>
    <lineage>
        <taxon>Bacteria</taxon>
        <taxon>Pseudomonadati</taxon>
        <taxon>Pseudomonadota</taxon>
        <taxon>Gammaproteobacteria</taxon>
        <taxon>Enterobacterales</taxon>
        <taxon>Enterobacteriaceae</taxon>
        <taxon>Citrobacter</taxon>
        <taxon>Citrobacter freundii complex</taxon>
    </lineage>
</organism>
<dbReference type="GO" id="GO:0003677">
    <property type="term" value="F:DNA binding"/>
    <property type="evidence" value="ECO:0007669"/>
    <property type="project" value="UniProtKB-UniRule"/>
</dbReference>
<dbReference type="InterPro" id="IPR016032">
    <property type="entry name" value="Sig_transdc_resp-reg_C-effctor"/>
</dbReference>
<evidence type="ECO:0000259" key="4">
    <source>
        <dbReference type="PROSITE" id="PS51755"/>
    </source>
</evidence>
<proteinExistence type="predicted"/>
<dbReference type="CDD" id="cd00383">
    <property type="entry name" value="trans_reg_C"/>
    <property type="match status" value="1"/>
</dbReference>
<dbReference type="InterPro" id="IPR001867">
    <property type="entry name" value="OmpR/PhoB-type_DNA-bd"/>
</dbReference>
<dbReference type="SUPFAM" id="SSF46894">
    <property type="entry name" value="C-terminal effector domain of the bipartite response regulators"/>
    <property type="match status" value="1"/>
</dbReference>
<feature type="transmembrane region" description="Helical" evidence="3">
    <location>
        <begin position="144"/>
        <end position="163"/>
    </location>
</feature>
<feature type="DNA-binding region" description="OmpR/PhoB-type" evidence="2">
    <location>
        <begin position="6"/>
        <end position="110"/>
    </location>
</feature>
<sequence length="263" mass="30029">MQMNTHMLYQINNEVTFRTDDGVLASLSSPENSVVLSITANRIFSFLLEQRGKVVSREDLLVNVWDKNGFQASNNSLSQYISFIRRGLHDLGCNQEVIQTIPRVGFLVPDDSISIRETDNYREINSLNVKATVQIKKTQASAKIWILVMTLLLSSLVIAFYPLQNGASDMISTIKTWKLGKIDQCPVYTFYNNSPEMMSVKLEKARLLTNTYLPCIQGATYFFQPDDLYTYGEKGRVFLSRCTWSNKEQTKFAGCKDIYIHEN</sequence>
<dbReference type="AlphaFoldDB" id="A0A9X4JKH7"/>
<evidence type="ECO:0000256" key="3">
    <source>
        <dbReference type="SAM" id="Phobius"/>
    </source>
</evidence>
<keyword evidence="3" id="KW-0472">Membrane</keyword>
<dbReference type="Gene3D" id="1.10.10.10">
    <property type="entry name" value="Winged helix-like DNA-binding domain superfamily/Winged helix DNA-binding domain"/>
    <property type="match status" value="1"/>
</dbReference>
<dbReference type="GO" id="GO:0006355">
    <property type="term" value="P:regulation of DNA-templated transcription"/>
    <property type="evidence" value="ECO:0007669"/>
    <property type="project" value="InterPro"/>
</dbReference>
<dbReference type="SMART" id="SM00862">
    <property type="entry name" value="Trans_reg_C"/>
    <property type="match status" value="1"/>
</dbReference>
<evidence type="ECO:0000313" key="5">
    <source>
        <dbReference type="EMBL" id="MDE9616487.1"/>
    </source>
</evidence>
<dbReference type="PROSITE" id="PS51755">
    <property type="entry name" value="OMPR_PHOB"/>
    <property type="match status" value="1"/>
</dbReference>
<comment type="caution">
    <text evidence="5">The sequence shown here is derived from an EMBL/GenBank/DDBJ whole genome shotgun (WGS) entry which is preliminary data.</text>
</comment>
<dbReference type="RefSeq" id="WP_275396842.1">
    <property type="nucleotide sequence ID" value="NZ_JAKIHW010000001.1"/>
</dbReference>
<evidence type="ECO:0000313" key="6">
    <source>
        <dbReference type="Proteomes" id="UP001147005"/>
    </source>
</evidence>
<keyword evidence="1 2" id="KW-0238">DNA-binding</keyword>
<evidence type="ECO:0000256" key="1">
    <source>
        <dbReference type="ARBA" id="ARBA00023125"/>
    </source>
</evidence>
<gene>
    <name evidence="5" type="ORF">L2111_00010</name>
</gene>
<dbReference type="EMBL" id="JAKIHW010000001">
    <property type="protein sequence ID" value="MDE9616487.1"/>
    <property type="molecule type" value="Genomic_DNA"/>
</dbReference>
<feature type="domain" description="OmpR/PhoB-type" evidence="4">
    <location>
        <begin position="6"/>
        <end position="110"/>
    </location>
</feature>
<dbReference type="Proteomes" id="UP001147005">
    <property type="component" value="Unassembled WGS sequence"/>
</dbReference>
<keyword evidence="3" id="KW-1133">Transmembrane helix</keyword>